<dbReference type="InterPro" id="IPR018062">
    <property type="entry name" value="HTH_AraC-typ_CS"/>
</dbReference>
<dbReference type="InterPro" id="IPR016981">
    <property type="entry name" value="Tscrpt_reg_031684_prd"/>
</dbReference>
<dbReference type="PRINTS" id="PR00032">
    <property type="entry name" value="HTHARAC"/>
</dbReference>
<dbReference type="EMBL" id="JABFDN010000002">
    <property type="protein sequence ID" value="NPU65513.1"/>
    <property type="molecule type" value="Genomic_DNA"/>
</dbReference>
<dbReference type="SMART" id="SM00342">
    <property type="entry name" value="HTH_ARAC"/>
    <property type="match status" value="1"/>
</dbReference>
<dbReference type="PANTHER" id="PTHR43280">
    <property type="entry name" value="ARAC-FAMILY TRANSCRIPTIONAL REGULATOR"/>
    <property type="match status" value="1"/>
</dbReference>
<feature type="transmembrane region" description="Helical" evidence="4">
    <location>
        <begin position="190"/>
        <end position="208"/>
    </location>
</feature>
<dbReference type="PROSITE" id="PS01124">
    <property type="entry name" value="HTH_ARAC_FAMILY_2"/>
    <property type="match status" value="1"/>
</dbReference>
<keyword evidence="3" id="KW-0804">Transcription</keyword>
<evidence type="ECO:0000256" key="4">
    <source>
        <dbReference type="SAM" id="Phobius"/>
    </source>
</evidence>
<evidence type="ECO:0000313" key="7">
    <source>
        <dbReference type="Proteomes" id="UP000886476"/>
    </source>
</evidence>
<proteinExistence type="predicted"/>
<evidence type="ECO:0000256" key="1">
    <source>
        <dbReference type="ARBA" id="ARBA00023015"/>
    </source>
</evidence>
<keyword evidence="2" id="KW-0238">DNA-binding</keyword>
<keyword evidence="7" id="KW-1185">Reference proteome</keyword>
<feature type="transmembrane region" description="Helical" evidence="4">
    <location>
        <begin position="37"/>
        <end position="56"/>
    </location>
</feature>
<feature type="transmembrane region" description="Helical" evidence="4">
    <location>
        <begin position="62"/>
        <end position="86"/>
    </location>
</feature>
<evidence type="ECO:0000313" key="6">
    <source>
        <dbReference type="EMBL" id="NPU65513.1"/>
    </source>
</evidence>
<keyword evidence="4" id="KW-1133">Transmembrane helix</keyword>
<dbReference type="InterPro" id="IPR020449">
    <property type="entry name" value="Tscrpt_reg_AraC-type_HTH"/>
</dbReference>
<dbReference type="PIRSF" id="PIRSF031684">
    <property type="entry name" value="Txn_reg_031684_prd"/>
    <property type="match status" value="1"/>
</dbReference>
<dbReference type="PANTHER" id="PTHR43280:SF29">
    <property type="entry name" value="ARAC-FAMILY TRANSCRIPTIONAL REGULATOR"/>
    <property type="match status" value="1"/>
</dbReference>
<dbReference type="RefSeq" id="WP_172110538.1">
    <property type="nucleotide sequence ID" value="NZ_JABFDN010000002.1"/>
</dbReference>
<name>A0ABX2CBJ7_9BRAD</name>
<feature type="transmembrane region" description="Helical" evidence="4">
    <location>
        <begin position="122"/>
        <end position="140"/>
    </location>
</feature>
<protein>
    <submittedName>
        <fullName evidence="6">AraC family transcriptional regulator</fullName>
    </submittedName>
</protein>
<comment type="caution">
    <text evidence="6">The sequence shown here is derived from an EMBL/GenBank/DDBJ whole genome shotgun (WGS) entry which is preliminary data.</text>
</comment>
<dbReference type="InterPro" id="IPR009057">
    <property type="entry name" value="Homeodomain-like_sf"/>
</dbReference>
<dbReference type="PROSITE" id="PS00041">
    <property type="entry name" value="HTH_ARAC_FAMILY_1"/>
    <property type="match status" value="1"/>
</dbReference>
<evidence type="ECO:0000256" key="2">
    <source>
        <dbReference type="ARBA" id="ARBA00023125"/>
    </source>
</evidence>
<organism evidence="6 7">
    <name type="scientific">Bradyrhizobium aeschynomenes</name>
    <dbReference type="NCBI Taxonomy" id="2734909"/>
    <lineage>
        <taxon>Bacteria</taxon>
        <taxon>Pseudomonadati</taxon>
        <taxon>Pseudomonadota</taxon>
        <taxon>Alphaproteobacteria</taxon>
        <taxon>Hyphomicrobiales</taxon>
        <taxon>Nitrobacteraceae</taxon>
        <taxon>Bradyrhizobium</taxon>
    </lineage>
</organism>
<keyword evidence="1" id="KW-0805">Transcription regulation</keyword>
<dbReference type="SUPFAM" id="SSF46689">
    <property type="entry name" value="Homeodomain-like"/>
    <property type="match status" value="1"/>
</dbReference>
<feature type="transmembrane region" description="Helical" evidence="4">
    <location>
        <begin position="98"/>
        <end position="116"/>
    </location>
</feature>
<gene>
    <name evidence="6" type="ORF">HL667_10955</name>
</gene>
<reference evidence="6" key="1">
    <citation type="submission" date="2020-05" db="EMBL/GenBank/DDBJ databases">
        <title>Nod-independent and nitrogen-fixing Bradyrhizobium aeschynomene sp. nov. isolated from nodules of Aeschynomene indica.</title>
        <authorList>
            <person name="Zhang Z."/>
        </authorList>
    </citation>
    <scope>NUCLEOTIDE SEQUENCE</scope>
    <source>
        <strain evidence="6">83012</strain>
    </source>
</reference>
<keyword evidence="4" id="KW-0472">Membrane</keyword>
<dbReference type="Gene3D" id="1.10.10.60">
    <property type="entry name" value="Homeodomain-like"/>
    <property type="match status" value="1"/>
</dbReference>
<feature type="transmembrane region" description="Helical" evidence="4">
    <location>
        <begin position="6"/>
        <end position="25"/>
    </location>
</feature>
<keyword evidence="4" id="KW-0812">Transmembrane</keyword>
<dbReference type="Pfam" id="PF12833">
    <property type="entry name" value="HTH_18"/>
    <property type="match status" value="1"/>
</dbReference>
<feature type="transmembrane region" description="Helical" evidence="4">
    <location>
        <begin position="160"/>
        <end position="178"/>
    </location>
</feature>
<dbReference type="InterPro" id="IPR018060">
    <property type="entry name" value="HTH_AraC"/>
</dbReference>
<accession>A0ABX2CBJ7</accession>
<feature type="domain" description="HTH araC/xylS-type" evidence="5">
    <location>
        <begin position="244"/>
        <end position="353"/>
    </location>
</feature>
<evidence type="ECO:0000259" key="5">
    <source>
        <dbReference type="PROSITE" id="PS01124"/>
    </source>
</evidence>
<evidence type="ECO:0000256" key="3">
    <source>
        <dbReference type="ARBA" id="ARBA00023163"/>
    </source>
</evidence>
<sequence length="358" mass="37733">MPLESLDLALRAAAIALLAVLAVSMWRDLGRRLTGRLAIALALGSAAHAATFNIGGTAAPSLAFAPLIALATADIVVLWLFCRALFDDGFALRWHHGLIWLAVFGFSLASCLMLGPAGHGRLVVIANNALAIGFLGLTLAQTVRSWSADLVEGRRRVRAFVVIAAMAYGGANALLQIASTGGGPSELGNVINAAMLAAVVAAVTLMLLKVGAGDVFAPEAAPVERPGVAAGPGVVSAAEAAVSRRLVDGLMRLMADERIYRQENVTIGMLASRLSIPEYRLRRLINGELGYRNFNTFLNNHRIEEAKAALADPAQAEVPVITIAMDAGFQSLGPFNRAFKAETGVTPTEYRRMRLSAA</sequence>
<dbReference type="Proteomes" id="UP000886476">
    <property type="component" value="Unassembled WGS sequence"/>
</dbReference>